<evidence type="ECO:0000256" key="11">
    <source>
        <dbReference type="ARBA" id="ARBA00059339"/>
    </source>
</evidence>
<dbReference type="GO" id="GO:0045259">
    <property type="term" value="C:proton-transporting ATP synthase complex"/>
    <property type="evidence" value="ECO:0007669"/>
    <property type="project" value="UniProtKB-KW"/>
</dbReference>
<evidence type="ECO:0000313" key="16">
    <source>
        <dbReference type="Proteomes" id="UP000314294"/>
    </source>
</evidence>
<reference evidence="15 16" key="1">
    <citation type="submission" date="2019-03" db="EMBL/GenBank/DDBJ databases">
        <title>First draft genome of Liparis tanakae, snailfish: a comprehensive survey of snailfish specific genes.</title>
        <authorList>
            <person name="Kim W."/>
            <person name="Song I."/>
            <person name="Jeong J.-H."/>
            <person name="Kim D."/>
            <person name="Kim S."/>
            <person name="Ryu S."/>
            <person name="Song J.Y."/>
            <person name="Lee S.K."/>
        </authorList>
    </citation>
    <scope>NUCLEOTIDE SEQUENCE [LARGE SCALE GENOMIC DNA]</scope>
    <source>
        <tissue evidence="15">Muscle</tissue>
    </source>
</reference>
<comment type="caution">
    <text evidence="15">The sequence shown here is derived from an EMBL/GenBank/DDBJ whole genome shotgun (WGS) entry which is preliminary data.</text>
</comment>
<protein>
    <recommendedName>
        <fullName evidence="13">ATP synthase peripheral stalk subunit F6, mitochondrial</fullName>
    </recommendedName>
    <alternativeName>
        <fullName evidence="10">ATP synthase peripheral stalk subunit F6</fullName>
    </alternativeName>
</protein>
<comment type="subunit">
    <text evidence="12">Component of the ATP synthase complex composed at least of ATP5F1A/subunit alpha, ATP5F1B/subunit beta, ATP5MC1/subunit c (homooctomer), MT-ATP6/subunit a, MT-ATP8/subunit 8, ATP5ME/subunit e, ATP5MF/subunit f, ATP5MG/subunit g, ATP5MK/subunit k, ATP5MJ/subunit j, ATP5F1C/subunit gamma, ATP5F1D/subunit delta, ATP5F1E/subunit epsilon, ATP5PF/subunit F6, ATP5PB/subunit b, ATP5PD/subunit d, ATP5PO/subunit OSCP. ATP synthase complex consists of a soluble F(1) head domain (subunits alpha(3) and beta(3)) - the catalytic core - and a membrane F(0) domain - the membrane proton channel (subunits c, a, 8, e, f, g, k and j). These two domains are linked by a central stalk (subunits gamma, delta, and epsilon) rotating inside the F1 region and a stationary peripheral stalk (subunits F6, b, d, and OSCP).</text>
</comment>
<dbReference type="InterPro" id="IPR008387">
    <property type="entry name" value="ATP_synth_f6_mt"/>
</dbReference>
<dbReference type="FunFam" id="1.10.246.110:FF:000001">
    <property type="entry name" value="ATP synthase-coupling factor 6, mitochondrial"/>
    <property type="match status" value="1"/>
</dbReference>
<accession>A0A4Z2FGP0</accession>
<keyword evidence="7" id="KW-0406">Ion transport</keyword>
<keyword evidence="14" id="KW-0732">Signal</keyword>
<dbReference type="Pfam" id="PF05511">
    <property type="entry name" value="ATP-synt_F6"/>
    <property type="match status" value="1"/>
</dbReference>
<dbReference type="PANTHER" id="PTHR12441">
    <property type="entry name" value="ATP SYNTHASE COUPLING FACTOR 6, MITOCHONDRIAL"/>
    <property type="match status" value="1"/>
</dbReference>
<keyword evidence="3" id="KW-0813">Transport</keyword>
<dbReference type="Gene3D" id="1.10.246.110">
    <property type="entry name" value="Mitochondrial ATP synthase-coupling factor 6"/>
    <property type="match status" value="1"/>
</dbReference>
<dbReference type="Proteomes" id="UP000314294">
    <property type="component" value="Unassembled WGS sequence"/>
</dbReference>
<name>A0A4Z2FGP0_9TELE</name>
<evidence type="ECO:0000313" key="15">
    <source>
        <dbReference type="EMBL" id="TNN40366.1"/>
    </source>
</evidence>
<dbReference type="PANTHER" id="PTHR12441:SF13">
    <property type="entry name" value="ATP SYNTHASE-COUPLING FACTOR 6, MITOCHONDRIAL"/>
    <property type="match status" value="1"/>
</dbReference>
<keyword evidence="6" id="KW-0999">Mitochondrion inner membrane</keyword>
<evidence type="ECO:0000256" key="14">
    <source>
        <dbReference type="SAM" id="SignalP"/>
    </source>
</evidence>
<evidence type="ECO:0000256" key="6">
    <source>
        <dbReference type="ARBA" id="ARBA00022792"/>
    </source>
</evidence>
<dbReference type="AlphaFoldDB" id="A0A4Z2FGP0"/>
<evidence type="ECO:0000256" key="5">
    <source>
        <dbReference type="ARBA" id="ARBA00022781"/>
    </source>
</evidence>
<dbReference type="GO" id="GO:0005743">
    <property type="term" value="C:mitochondrial inner membrane"/>
    <property type="evidence" value="ECO:0007669"/>
    <property type="project" value="UniProtKB-SubCell"/>
</dbReference>
<comment type="subcellular location">
    <subcellularLocation>
        <location evidence="1">Mitochondrion inner membrane</location>
    </subcellularLocation>
</comment>
<keyword evidence="4" id="KW-0138">CF(0)</keyword>
<gene>
    <name evidence="15" type="primary">ATP5J_0</name>
    <name evidence="15" type="ORF">EYF80_049455</name>
</gene>
<dbReference type="SUPFAM" id="SSF111357">
    <property type="entry name" value="Mitochondrial ATP synthase coupling factor 6"/>
    <property type="match status" value="1"/>
</dbReference>
<evidence type="ECO:0000256" key="12">
    <source>
        <dbReference type="ARBA" id="ARBA00064647"/>
    </source>
</evidence>
<dbReference type="EMBL" id="SRLO01001195">
    <property type="protein sequence ID" value="TNN40366.1"/>
    <property type="molecule type" value="Genomic_DNA"/>
</dbReference>
<proteinExistence type="inferred from homology"/>
<organism evidence="15 16">
    <name type="scientific">Liparis tanakae</name>
    <name type="common">Tanaka's snailfish</name>
    <dbReference type="NCBI Taxonomy" id="230148"/>
    <lineage>
        <taxon>Eukaryota</taxon>
        <taxon>Metazoa</taxon>
        <taxon>Chordata</taxon>
        <taxon>Craniata</taxon>
        <taxon>Vertebrata</taxon>
        <taxon>Euteleostomi</taxon>
        <taxon>Actinopterygii</taxon>
        <taxon>Neopterygii</taxon>
        <taxon>Teleostei</taxon>
        <taxon>Neoteleostei</taxon>
        <taxon>Acanthomorphata</taxon>
        <taxon>Eupercaria</taxon>
        <taxon>Perciformes</taxon>
        <taxon>Cottioidei</taxon>
        <taxon>Cottales</taxon>
        <taxon>Liparidae</taxon>
        <taxon>Liparis</taxon>
    </lineage>
</organism>
<feature type="signal peptide" evidence="14">
    <location>
        <begin position="1"/>
        <end position="17"/>
    </location>
</feature>
<evidence type="ECO:0000256" key="13">
    <source>
        <dbReference type="ARBA" id="ARBA00073749"/>
    </source>
</evidence>
<keyword evidence="16" id="KW-1185">Reference proteome</keyword>
<comment type="similarity">
    <text evidence="2">Belongs to the eukaryotic ATPase subunit F6 family.</text>
</comment>
<dbReference type="GO" id="GO:0015078">
    <property type="term" value="F:proton transmembrane transporter activity"/>
    <property type="evidence" value="ECO:0007669"/>
    <property type="project" value="InterPro"/>
</dbReference>
<evidence type="ECO:0000256" key="2">
    <source>
        <dbReference type="ARBA" id="ARBA00007346"/>
    </source>
</evidence>
<evidence type="ECO:0000256" key="1">
    <source>
        <dbReference type="ARBA" id="ARBA00004273"/>
    </source>
</evidence>
<feature type="chain" id="PRO_5021463143" description="ATP synthase peripheral stalk subunit F6, mitochondrial" evidence="14">
    <location>
        <begin position="18"/>
        <end position="203"/>
    </location>
</feature>
<keyword evidence="9" id="KW-0472">Membrane</keyword>
<keyword evidence="8" id="KW-0496">Mitochondrion</keyword>
<evidence type="ECO:0000256" key="3">
    <source>
        <dbReference type="ARBA" id="ARBA00022448"/>
    </source>
</evidence>
<evidence type="ECO:0000256" key="8">
    <source>
        <dbReference type="ARBA" id="ARBA00023128"/>
    </source>
</evidence>
<evidence type="ECO:0000256" key="7">
    <source>
        <dbReference type="ARBA" id="ARBA00023065"/>
    </source>
</evidence>
<sequence length="203" mass="22421">MLLWRMALHRLSKLSSALRCAVSLTLRRNMGLSAVLLNRAQELDPIQKLFLDKIRDYKTKSKSSGGIVEAGAAYHKNVSEEVIKLQRLYGGGDLAKFPDIKFTGFSTMKTAALIFVLAVAASQVELVLSVSLGDGNKADLSRCPVFFYGKEYEDAEGVETTVDGNTVDSWSFEVAAGTMFLDLSGCRLGRKRIETVWIFTQKL</sequence>
<evidence type="ECO:0000256" key="9">
    <source>
        <dbReference type="ARBA" id="ARBA00023136"/>
    </source>
</evidence>
<evidence type="ECO:0000256" key="4">
    <source>
        <dbReference type="ARBA" id="ARBA00022547"/>
    </source>
</evidence>
<dbReference type="OrthoDB" id="8902296at2759"/>
<keyword evidence="5" id="KW-0375">Hydrogen ion transport</keyword>
<dbReference type="InterPro" id="IPR036204">
    <property type="entry name" value="ATP_synth_f6_sf_mt"/>
</dbReference>
<dbReference type="GO" id="GO:0015986">
    <property type="term" value="P:proton motive force-driven ATP synthesis"/>
    <property type="evidence" value="ECO:0007669"/>
    <property type="project" value="InterPro"/>
</dbReference>
<comment type="function">
    <text evidence="11">Subunit F6, of the mitochondrial membrane ATP synthase complex (F(1)F(0) ATP synthase or Complex V) that produces ATP from ADP in the presence of a proton gradient across the membrane which is generated by electron transport complexes of the respiratory chain. ATP synthase complex consist of a soluble F(1) head domain - the catalytic core - and a membrane F(1) domain - the membrane proton channel. These two domains are linked by a central stalk rotating inside the F(1) region and a stationary peripheral stalk. During catalysis, ATP synthesis in the catalytic domain of F(1) is coupled via a rotary mechanism of the central stalk subunits to proton translocation. In vivo, can only synthesize ATP although its ATP hydrolase activity can be activated artificially in vitro. Part of the complex F(0) domain. Part of the complex F(0) domain and the peripheric stalk, which acts as a stator to hold the catalytic alpha(3)beta(3) subcomplex and subunit a/ATP6 static relative to the rotary elements.</text>
</comment>
<evidence type="ECO:0000256" key="10">
    <source>
        <dbReference type="ARBA" id="ARBA00029863"/>
    </source>
</evidence>